<keyword evidence="3" id="KW-1185">Reference proteome</keyword>
<dbReference type="InterPro" id="IPR011322">
    <property type="entry name" value="N-reg_PII-like_a/b"/>
</dbReference>
<evidence type="ECO:0000313" key="2">
    <source>
        <dbReference type="EMBL" id="SIO09136.1"/>
    </source>
</evidence>
<gene>
    <name evidence="2" type="ORF">SAMN02745161_1708</name>
</gene>
<protein>
    <submittedName>
        <fullName evidence="2">Uncharacterized protein</fullName>
    </submittedName>
</protein>
<dbReference type="EMBL" id="FSRG01000005">
    <property type="protein sequence ID" value="SIO09136.1"/>
    <property type="molecule type" value="Genomic_DNA"/>
</dbReference>
<evidence type="ECO:0000256" key="1">
    <source>
        <dbReference type="ARBA" id="ARBA00010554"/>
    </source>
</evidence>
<dbReference type="SUPFAM" id="SSF54913">
    <property type="entry name" value="GlnB-like"/>
    <property type="match status" value="1"/>
</dbReference>
<accession>A0A1N6GNL9</accession>
<evidence type="ECO:0000313" key="3">
    <source>
        <dbReference type="Proteomes" id="UP000184694"/>
    </source>
</evidence>
<dbReference type="Gene3D" id="3.30.70.120">
    <property type="match status" value="1"/>
</dbReference>
<name>A0A1N6GNL9_9BACT</name>
<proteinExistence type="inferred from homology"/>
<dbReference type="OrthoDB" id="9795599at2"/>
<dbReference type="PANTHER" id="PTHR35983:SF1">
    <property type="entry name" value="UPF0166 PROTEIN TM_0021"/>
    <property type="match status" value="1"/>
</dbReference>
<dbReference type="Pfam" id="PF02641">
    <property type="entry name" value="DUF190"/>
    <property type="match status" value="1"/>
</dbReference>
<dbReference type="RefSeq" id="WP_074216521.1">
    <property type="nucleotide sequence ID" value="NZ_FSRG01000005.1"/>
</dbReference>
<reference evidence="3" key="1">
    <citation type="submission" date="2016-11" db="EMBL/GenBank/DDBJ databases">
        <authorList>
            <person name="Varghese N."/>
            <person name="Submissions S."/>
        </authorList>
    </citation>
    <scope>NUCLEOTIDE SEQUENCE [LARGE SCALE GENOMIC DNA]</scope>
    <source>
        <strain evidence="3">DSM 17456</strain>
    </source>
</reference>
<sequence length="114" mass="12684">MTECTNVERITCIVDEDKTHNGEPLYRAIVEKAQESGIAGATVTKGIMGFGAAKRLRRERPMGRSSDVPVTIQMIDEKEKLDTFSETLCDMIQQGIIVREPVAMCHIRCGDDIL</sequence>
<organism evidence="2 3">
    <name type="scientific">Halodesulfovibrio marinisediminis DSM 17456</name>
    <dbReference type="NCBI Taxonomy" id="1121457"/>
    <lineage>
        <taxon>Bacteria</taxon>
        <taxon>Pseudomonadati</taxon>
        <taxon>Thermodesulfobacteriota</taxon>
        <taxon>Desulfovibrionia</taxon>
        <taxon>Desulfovibrionales</taxon>
        <taxon>Desulfovibrionaceae</taxon>
        <taxon>Halodesulfovibrio</taxon>
    </lineage>
</organism>
<dbReference type="InterPro" id="IPR003793">
    <property type="entry name" value="UPF0166"/>
</dbReference>
<dbReference type="InterPro" id="IPR015867">
    <property type="entry name" value="N-reg_PII/ATP_PRibTrfase_C"/>
</dbReference>
<dbReference type="AlphaFoldDB" id="A0A1N6GNL9"/>
<dbReference type="Proteomes" id="UP000184694">
    <property type="component" value="Unassembled WGS sequence"/>
</dbReference>
<comment type="similarity">
    <text evidence="1">Belongs to the UPF0166 family.</text>
</comment>
<dbReference type="PANTHER" id="PTHR35983">
    <property type="entry name" value="UPF0166 PROTEIN TM_0021"/>
    <property type="match status" value="1"/>
</dbReference>